<organism evidence="6 7">
    <name type="scientific">Chitinophaga jiangningensis</name>
    <dbReference type="NCBI Taxonomy" id="1419482"/>
    <lineage>
        <taxon>Bacteria</taxon>
        <taxon>Pseudomonadati</taxon>
        <taxon>Bacteroidota</taxon>
        <taxon>Chitinophagia</taxon>
        <taxon>Chitinophagales</taxon>
        <taxon>Chitinophagaceae</taxon>
        <taxon>Chitinophaga</taxon>
    </lineage>
</organism>
<dbReference type="Gene3D" id="3.20.20.80">
    <property type="entry name" value="Glycosidases"/>
    <property type="match status" value="1"/>
</dbReference>
<dbReference type="STRING" id="1419482.SAMN05444266_10660"/>
<proteinExistence type="inferred from homology"/>
<keyword evidence="4" id="KW-0732">Signal</keyword>
<keyword evidence="1 3" id="KW-0378">Hydrolase</keyword>
<keyword evidence="2 3" id="KW-0326">Glycosidase</keyword>
<dbReference type="InterPro" id="IPR001547">
    <property type="entry name" value="Glyco_hydro_5"/>
</dbReference>
<gene>
    <name evidence="6" type="ORF">SAMN05444266_10660</name>
</gene>
<dbReference type="SUPFAM" id="SSF51445">
    <property type="entry name" value="(Trans)glycosidases"/>
    <property type="match status" value="1"/>
</dbReference>
<evidence type="ECO:0000256" key="2">
    <source>
        <dbReference type="ARBA" id="ARBA00023295"/>
    </source>
</evidence>
<protein>
    <submittedName>
        <fullName evidence="6">Cellulase (Glycosyl hydrolase family 5)</fullName>
    </submittedName>
</protein>
<evidence type="ECO:0000313" key="7">
    <source>
        <dbReference type="Proteomes" id="UP000184420"/>
    </source>
</evidence>
<feature type="chain" id="PRO_5013178430" evidence="4">
    <location>
        <begin position="20"/>
        <end position="352"/>
    </location>
</feature>
<dbReference type="AlphaFoldDB" id="A0A1M7FAH3"/>
<dbReference type="GO" id="GO:0004553">
    <property type="term" value="F:hydrolase activity, hydrolyzing O-glycosyl compounds"/>
    <property type="evidence" value="ECO:0007669"/>
    <property type="project" value="InterPro"/>
</dbReference>
<evidence type="ECO:0000259" key="5">
    <source>
        <dbReference type="Pfam" id="PF00150"/>
    </source>
</evidence>
<dbReference type="PROSITE" id="PS51257">
    <property type="entry name" value="PROKAR_LIPOPROTEIN"/>
    <property type="match status" value="1"/>
</dbReference>
<dbReference type="Proteomes" id="UP000184420">
    <property type="component" value="Unassembled WGS sequence"/>
</dbReference>
<dbReference type="InterPro" id="IPR017853">
    <property type="entry name" value="GH"/>
</dbReference>
<evidence type="ECO:0000313" key="6">
    <source>
        <dbReference type="EMBL" id="SHM01010.1"/>
    </source>
</evidence>
<dbReference type="EMBL" id="FRBL01000006">
    <property type="protein sequence ID" value="SHM01010.1"/>
    <property type="molecule type" value="Genomic_DNA"/>
</dbReference>
<keyword evidence="7" id="KW-1185">Reference proteome</keyword>
<feature type="signal peptide" evidence="4">
    <location>
        <begin position="1"/>
        <end position="19"/>
    </location>
</feature>
<accession>A0A1M7FAH3</accession>
<dbReference type="Pfam" id="PF00150">
    <property type="entry name" value="Cellulase"/>
    <property type="match status" value="1"/>
</dbReference>
<dbReference type="GO" id="GO:0000272">
    <property type="term" value="P:polysaccharide catabolic process"/>
    <property type="evidence" value="ECO:0007669"/>
    <property type="project" value="InterPro"/>
</dbReference>
<sequence>MYKSSTFHVLLACTVLLFACGQGERTIWSKEKANEWYASKPWMRGSDFIPSTAINQLEMWQAETFDSATIDRELGYAEGIGFNTMRVYLHHLPWVADATGFKGRMSKYLEIAKKHGISTIFVFFDDCWNDNPASGPQPAPKPGIHNSGWVRDPGSAIHTSPKLADTLETYVKDVMTTFANDDRIVLWDLYNEPGNSNYGNQSMELLQKVFHWGRQANPSQPLSAGVWLPSLADLNKFQLENSDVITYHNYNDEHAHQEAIDTLRKFGRPLICTEYMARTRNSRFDNILPLLKKEKIAAINWGLVAGKTNTKYAWNDPKPNGDEPAIWFHDIFWPDGKPYDSTEVNLIKSLTK</sequence>
<evidence type="ECO:0000256" key="3">
    <source>
        <dbReference type="RuleBase" id="RU361153"/>
    </source>
</evidence>
<feature type="domain" description="Glycoside hydrolase family 5" evidence="5">
    <location>
        <begin position="81"/>
        <end position="302"/>
    </location>
</feature>
<reference evidence="6 7" key="1">
    <citation type="submission" date="2016-11" db="EMBL/GenBank/DDBJ databases">
        <authorList>
            <person name="Jaros S."/>
            <person name="Januszkiewicz K."/>
            <person name="Wedrychowicz H."/>
        </authorList>
    </citation>
    <scope>NUCLEOTIDE SEQUENCE [LARGE SCALE GENOMIC DNA]</scope>
    <source>
        <strain evidence="6 7">DSM 27406</strain>
    </source>
</reference>
<dbReference type="OrthoDB" id="9774262at2"/>
<evidence type="ECO:0000256" key="4">
    <source>
        <dbReference type="SAM" id="SignalP"/>
    </source>
</evidence>
<name>A0A1M7FAH3_9BACT</name>
<comment type="similarity">
    <text evidence="3">Belongs to the glycosyl hydrolase 5 (cellulase A) family.</text>
</comment>
<dbReference type="RefSeq" id="WP_073082913.1">
    <property type="nucleotide sequence ID" value="NZ_FRBL01000006.1"/>
</dbReference>
<evidence type="ECO:0000256" key="1">
    <source>
        <dbReference type="ARBA" id="ARBA00022801"/>
    </source>
</evidence>